<keyword evidence="2" id="KW-1185">Reference proteome</keyword>
<accession>A0AAE0EJI7</accession>
<evidence type="ECO:0000313" key="1">
    <source>
        <dbReference type="EMBL" id="KAK3228715.1"/>
    </source>
</evidence>
<gene>
    <name evidence="1" type="ORF">Dsin_000596</name>
</gene>
<dbReference type="Proteomes" id="UP001281410">
    <property type="component" value="Unassembled WGS sequence"/>
</dbReference>
<dbReference type="EMBL" id="JANJYJ010000001">
    <property type="protein sequence ID" value="KAK3228715.1"/>
    <property type="molecule type" value="Genomic_DNA"/>
</dbReference>
<protein>
    <recommendedName>
        <fullName evidence="3">Reverse transcriptase</fullName>
    </recommendedName>
</protein>
<proteinExistence type="predicted"/>
<name>A0AAE0EJI7_9ROSI</name>
<evidence type="ECO:0000313" key="2">
    <source>
        <dbReference type="Proteomes" id="UP001281410"/>
    </source>
</evidence>
<comment type="caution">
    <text evidence="1">The sequence shown here is derived from an EMBL/GenBank/DDBJ whole genome shotgun (WGS) entry which is preliminary data.</text>
</comment>
<organism evidence="1 2">
    <name type="scientific">Dipteronia sinensis</name>
    <dbReference type="NCBI Taxonomy" id="43782"/>
    <lineage>
        <taxon>Eukaryota</taxon>
        <taxon>Viridiplantae</taxon>
        <taxon>Streptophyta</taxon>
        <taxon>Embryophyta</taxon>
        <taxon>Tracheophyta</taxon>
        <taxon>Spermatophyta</taxon>
        <taxon>Magnoliopsida</taxon>
        <taxon>eudicotyledons</taxon>
        <taxon>Gunneridae</taxon>
        <taxon>Pentapetalae</taxon>
        <taxon>rosids</taxon>
        <taxon>malvids</taxon>
        <taxon>Sapindales</taxon>
        <taxon>Sapindaceae</taxon>
        <taxon>Hippocastanoideae</taxon>
        <taxon>Acereae</taxon>
        <taxon>Dipteronia</taxon>
    </lineage>
</organism>
<dbReference type="PANTHER" id="PTHR33116">
    <property type="entry name" value="REVERSE TRANSCRIPTASE ZINC-BINDING DOMAIN-CONTAINING PROTEIN-RELATED-RELATED"/>
    <property type="match status" value="1"/>
</dbReference>
<evidence type="ECO:0008006" key="3">
    <source>
        <dbReference type="Google" id="ProtNLM"/>
    </source>
</evidence>
<dbReference type="AlphaFoldDB" id="A0AAE0EJI7"/>
<reference evidence="1" key="1">
    <citation type="journal article" date="2023" name="Plant J.">
        <title>Genome sequences and population genomics provide insights into the demographic history, inbreeding, and mutation load of two 'living fossil' tree species of Dipteronia.</title>
        <authorList>
            <person name="Feng Y."/>
            <person name="Comes H.P."/>
            <person name="Chen J."/>
            <person name="Zhu S."/>
            <person name="Lu R."/>
            <person name="Zhang X."/>
            <person name="Li P."/>
            <person name="Qiu J."/>
            <person name="Olsen K.M."/>
            <person name="Qiu Y."/>
        </authorList>
    </citation>
    <scope>NUCLEOTIDE SEQUENCE</scope>
    <source>
        <strain evidence="1">NBL</strain>
    </source>
</reference>
<dbReference type="PANTHER" id="PTHR33116:SF86">
    <property type="entry name" value="REVERSE TRANSCRIPTASE DOMAIN-CONTAINING PROTEIN"/>
    <property type="match status" value="1"/>
</dbReference>
<feature type="non-terminal residue" evidence="1">
    <location>
        <position position="1"/>
    </location>
</feature>
<sequence length="111" mass="12932">GLCKELVRLCARFLWGSTDTHTKIHWSSWNRLCAPKEEGGIGFRDFQAFYQAMLAKHCWRIITNPDSLAARVLKSKYFHDSFFLQAGVGRQPSFIWRSILWGREVINRGSR</sequence>